<dbReference type="InterPro" id="IPR027417">
    <property type="entry name" value="P-loop_NTPase"/>
</dbReference>
<dbReference type="GeneID" id="66302253"/>
<dbReference type="OrthoDB" id="9778602at2"/>
<gene>
    <name evidence="2" type="ORF">CCH01_19380</name>
</gene>
<sequence>MNIAVLSGKGGTGKTTMSINLAIALNANYVDCDVEEPNGFLFLKPTVYKNEDVMVEYPEIKKDKCISCGICTQTCKFNALAKVKDNIMVFDKLCHSCGACKISCKTDAIVYKNRVIGKLESGKTRNIECIRGILNVGEPMAVPVIKQLLKSLPKGINLIDCPPGTSCNVVNSLKYADIAILVTEPSEFGLHDLKLAVELVKIYNIPFCVVINKDDGKENIVKKYCEEENIKIIGYLPYSRDTVTLYSKGQILYDDVNHKLWFDEISTNIKEVLLWN</sequence>
<organism evidence="2 3">
    <name type="scientific">Clostridium chauvoei JF4335</name>
    <dbReference type="NCBI Taxonomy" id="1351755"/>
    <lineage>
        <taxon>Bacteria</taxon>
        <taxon>Bacillati</taxon>
        <taxon>Bacillota</taxon>
        <taxon>Clostridia</taxon>
        <taxon>Eubacteriales</taxon>
        <taxon>Clostridiaceae</taxon>
        <taxon>Clostridium</taxon>
    </lineage>
</organism>
<dbReference type="InterPro" id="IPR017896">
    <property type="entry name" value="4Fe4S_Fe-S-bd"/>
</dbReference>
<dbReference type="Gene3D" id="3.30.70.20">
    <property type="match status" value="1"/>
</dbReference>
<reference evidence="3" key="1">
    <citation type="submission" date="2017-03" db="EMBL/GenBank/DDBJ databases">
        <authorList>
            <person name="Falquet L."/>
            <person name="Falquet L."/>
        </authorList>
    </citation>
    <scope>NUCLEOTIDE SEQUENCE [LARGE SCALE GENOMIC DNA]</scope>
</reference>
<evidence type="ECO:0000313" key="2">
    <source>
        <dbReference type="EMBL" id="SLK20680.1"/>
    </source>
</evidence>
<dbReference type="SUPFAM" id="SSF52540">
    <property type="entry name" value="P-loop containing nucleoside triphosphate hydrolases"/>
    <property type="match status" value="1"/>
</dbReference>
<dbReference type="EMBL" id="LT799839">
    <property type="protein sequence ID" value="SLK20680.1"/>
    <property type="molecule type" value="Genomic_DNA"/>
</dbReference>
<dbReference type="PANTHER" id="PTHR43063:SF1">
    <property type="entry name" value="4FE-4S CLUSTER CONTAINING PARA FAMILY ATPASE PROTEIN"/>
    <property type="match status" value="1"/>
</dbReference>
<evidence type="ECO:0000313" key="3">
    <source>
        <dbReference type="Proteomes" id="UP000190476"/>
    </source>
</evidence>
<name>A0A1U6JK24_9CLOT</name>
<dbReference type="Pfam" id="PF00037">
    <property type="entry name" value="Fer4"/>
    <property type="match status" value="1"/>
</dbReference>
<dbReference type="PROSITE" id="PS51379">
    <property type="entry name" value="4FE4S_FER_2"/>
    <property type="match status" value="2"/>
</dbReference>
<dbReference type="AlphaFoldDB" id="A0A1U6JK24"/>
<dbReference type="PANTHER" id="PTHR43063">
    <property type="entry name" value="4FE-4S CLUSTER CONTAINING PARA FAMILY ATPASE PROTEIN"/>
    <property type="match status" value="1"/>
</dbReference>
<dbReference type="STRING" id="1351755.CCH01_19380"/>
<dbReference type="RefSeq" id="WP_079481522.1">
    <property type="nucleotide sequence ID" value="NZ_CBML010000006.1"/>
</dbReference>
<dbReference type="SUPFAM" id="SSF54862">
    <property type="entry name" value="4Fe-4S ferredoxins"/>
    <property type="match status" value="1"/>
</dbReference>
<evidence type="ECO:0000259" key="1">
    <source>
        <dbReference type="PROSITE" id="PS51379"/>
    </source>
</evidence>
<dbReference type="InterPro" id="IPR002586">
    <property type="entry name" value="CobQ/CobB/MinD/ParA_Nub-bd_dom"/>
</dbReference>
<protein>
    <submittedName>
        <fullName evidence="2">Putative Iron-sulfur binding protein</fullName>
    </submittedName>
</protein>
<feature type="domain" description="4Fe-4S ferredoxin-type" evidence="1">
    <location>
        <begin position="56"/>
        <end position="86"/>
    </location>
</feature>
<dbReference type="Pfam" id="PF01656">
    <property type="entry name" value="CbiA"/>
    <property type="match status" value="1"/>
</dbReference>
<dbReference type="Gene3D" id="3.40.50.300">
    <property type="entry name" value="P-loop containing nucleotide triphosphate hydrolases"/>
    <property type="match status" value="1"/>
</dbReference>
<feature type="domain" description="4Fe-4S ferredoxin-type" evidence="1">
    <location>
        <begin position="91"/>
        <end position="114"/>
    </location>
</feature>
<accession>A0A1U6JK24</accession>
<proteinExistence type="predicted"/>
<dbReference type="Proteomes" id="UP000190476">
    <property type="component" value="Chromosome I"/>
</dbReference>
<keyword evidence="3" id="KW-1185">Reference proteome</keyword>